<evidence type="ECO:0000313" key="1">
    <source>
        <dbReference type="EMBL" id="MFM9413538.1"/>
    </source>
</evidence>
<name>A0ABW9GZJ6_9FIRM</name>
<accession>A0ABW9GZJ6</accession>
<proteinExistence type="predicted"/>
<organism evidence="1 2">
    <name type="scientific">Peptococcus simiae</name>
    <dbReference type="NCBI Taxonomy" id="1643805"/>
    <lineage>
        <taxon>Bacteria</taxon>
        <taxon>Bacillati</taxon>
        <taxon>Bacillota</taxon>
        <taxon>Clostridia</taxon>
        <taxon>Eubacteriales</taxon>
        <taxon>Peptococcaceae</taxon>
        <taxon>Peptococcus</taxon>
    </lineage>
</organism>
<gene>
    <name evidence="1" type="ORF">ACKQTC_04065</name>
</gene>
<evidence type="ECO:0000313" key="2">
    <source>
        <dbReference type="Proteomes" id="UP001631949"/>
    </source>
</evidence>
<comment type="caution">
    <text evidence="1">The sequence shown here is derived from an EMBL/GenBank/DDBJ whole genome shotgun (WGS) entry which is preliminary data.</text>
</comment>
<dbReference type="RefSeq" id="WP_408977157.1">
    <property type="nucleotide sequence ID" value="NZ_JBJUVG010000004.1"/>
</dbReference>
<reference evidence="1 2" key="1">
    <citation type="journal article" date="2016" name="Int. J. Syst. Evol. Microbiol.">
        <title>Peptococcus simiae sp. nov., isolated from rhesus macaque faeces and emended description of the genus Peptococcus.</title>
        <authorList>
            <person name="Shkoporov A.N."/>
            <person name="Efimov B.A."/>
            <person name="Kondova I."/>
            <person name="Ouwerling B."/>
            <person name="Chaplin A.V."/>
            <person name="Shcherbakova V.A."/>
            <person name="Langermans J.A.M."/>
        </authorList>
    </citation>
    <scope>NUCLEOTIDE SEQUENCE [LARGE SCALE GENOMIC DNA]</scope>
    <source>
        <strain evidence="1 2">M108</strain>
    </source>
</reference>
<dbReference type="Proteomes" id="UP001631949">
    <property type="component" value="Unassembled WGS sequence"/>
</dbReference>
<dbReference type="EMBL" id="JBJUVG010000004">
    <property type="protein sequence ID" value="MFM9413538.1"/>
    <property type="molecule type" value="Genomic_DNA"/>
</dbReference>
<keyword evidence="2" id="KW-1185">Reference proteome</keyword>
<sequence>MDEKVGRNELEELTEEVLAEARASIQTSKDVSLPIAALSSLGGGVSSLVPAFHTVTETTTFTAPEGLYRIINARPGDVLKKDKDGDLLGFLKPPTGQSIQARFKEVDHLPIRTETVTAFNPATIMMAAALYSIEKDLSEIAATQKAILSFLELENESQAEADVESLMEMVNNYKYSWDNERSVASNHKLVLDIRNRARKNMIAYQKKVAEMLSSKQLLVGQGKMKLTLADLEKKFKYYRLSLYTFALASFMEIMLSENFKEEYICKVNEEIRALSDAYREQFERASLYLEKLGRAGVEANLIKGIGAAGKTVGNLVAGIPIVKKGPVDEFLQDSGTHLQMNAADIGMKAVNAFAKMANPGTRVIIEKMEDLTQIYNHTSQICCDKEKIYFLA</sequence>
<protein>
    <submittedName>
        <fullName evidence="1">Uncharacterized protein</fullName>
    </submittedName>
</protein>